<keyword evidence="2" id="KW-1185">Reference proteome</keyword>
<dbReference type="Proteomes" id="UP000789570">
    <property type="component" value="Unassembled WGS sequence"/>
</dbReference>
<accession>A0A9N9DJX7</accession>
<dbReference type="EMBL" id="CAJVPQ010003976">
    <property type="protein sequence ID" value="CAG8641661.1"/>
    <property type="molecule type" value="Genomic_DNA"/>
</dbReference>
<comment type="caution">
    <text evidence="1">The sequence shown here is derived from an EMBL/GenBank/DDBJ whole genome shotgun (WGS) entry which is preliminary data.</text>
</comment>
<dbReference type="OrthoDB" id="2337158at2759"/>
<protein>
    <submittedName>
        <fullName evidence="1">11155_t:CDS:1</fullName>
    </submittedName>
</protein>
<gene>
    <name evidence="1" type="ORF">FCALED_LOCUS10598</name>
</gene>
<reference evidence="1" key="1">
    <citation type="submission" date="2021-06" db="EMBL/GenBank/DDBJ databases">
        <authorList>
            <person name="Kallberg Y."/>
            <person name="Tangrot J."/>
            <person name="Rosling A."/>
        </authorList>
    </citation>
    <scope>NUCLEOTIDE SEQUENCE</scope>
    <source>
        <strain evidence="1">UK204</strain>
    </source>
</reference>
<dbReference type="AlphaFoldDB" id="A0A9N9DJX7"/>
<organism evidence="1 2">
    <name type="scientific">Funneliformis caledonium</name>
    <dbReference type="NCBI Taxonomy" id="1117310"/>
    <lineage>
        <taxon>Eukaryota</taxon>
        <taxon>Fungi</taxon>
        <taxon>Fungi incertae sedis</taxon>
        <taxon>Mucoromycota</taxon>
        <taxon>Glomeromycotina</taxon>
        <taxon>Glomeromycetes</taxon>
        <taxon>Glomerales</taxon>
        <taxon>Glomeraceae</taxon>
        <taxon>Funneliformis</taxon>
    </lineage>
</organism>
<evidence type="ECO:0000313" key="2">
    <source>
        <dbReference type="Proteomes" id="UP000789570"/>
    </source>
</evidence>
<evidence type="ECO:0000313" key="1">
    <source>
        <dbReference type="EMBL" id="CAG8641661.1"/>
    </source>
</evidence>
<proteinExistence type="predicted"/>
<sequence>MSYISSREITEDGVSFLFCESEGAEGVWKEVEEMLKSYPELVESYKRLNKRIKGFSAEKLKSPKAMPNTYISFIDICLDENHNNAALDLLESFQNENYYPPKDHIRKMMDFIADLTLDKNICSKSYKVLQHTLHATGSIAFEDMWSFEENNLDDFWPIGYDNFWMFIKSRFNSAMNTKDDQSERMLLFLEQVVNIFEIDMQIKQENFSSSILLRLIPKSVGKLRGNPKVIIDSLLTPFYSEEISMETVRLSQRLFDQIIILSYAGYICNDSLTNEVYLQINKLDSSMMTLFLQTLLSNTFRCQLLNIALLDSDFNELKRKPGMKKLISSPLSLEKIAKLYFYSMPYCLTEPDAIWRHMFFLNSILQSYISTKTLIQGKIVYHGLEEEEVDVITDDLIITRVKELKKWIKKKKMEKDLKTRSELLLDMIDTD</sequence>
<feature type="non-terminal residue" evidence="1">
    <location>
        <position position="431"/>
    </location>
</feature>
<name>A0A9N9DJX7_9GLOM</name>